<evidence type="ECO:0000313" key="2">
    <source>
        <dbReference type="EMBL" id="QVK21985.1"/>
    </source>
</evidence>
<evidence type="ECO:0000313" key="3">
    <source>
        <dbReference type="Proteomes" id="UP000676428"/>
    </source>
</evidence>
<gene>
    <name evidence="2" type="ORF">KHX94_10835</name>
</gene>
<dbReference type="RefSeq" id="WP_213680645.1">
    <property type="nucleotide sequence ID" value="NZ_CP074572.1"/>
</dbReference>
<evidence type="ECO:0000256" key="1">
    <source>
        <dbReference type="SAM" id="MobiDB-lite"/>
    </source>
</evidence>
<reference evidence="2 3" key="1">
    <citation type="journal article" date="2012" name="Int. J. Syst. Evol. Microbiol.">
        <title>Shewanella dokdonensis sp. nov., isolated from seawater.</title>
        <authorList>
            <person name="Sung H.R."/>
            <person name="Yoon J.H."/>
            <person name="Ghim S.Y."/>
        </authorList>
    </citation>
    <scope>NUCLEOTIDE SEQUENCE [LARGE SCALE GENOMIC DNA]</scope>
    <source>
        <strain evidence="2 3">DSM 23626</strain>
    </source>
</reference>
<proteinExistence type="predicted"/>
<dbReference type="EMBL" id="CP074572">
    <property type="protein sequence ID" value="QVK21985.1"/>
    <property type="molecule type" value="Genomic_DNA"/>
</dbReference>
<sequence length="92" mass="10222">MQLTQPWDAQPQLHPDLNNSGAEVRFQDCETLGVTEVVLSPQAVKAYQAVYQAFNTELTDYAQSRQAGLLQLNCQLDIVDQLGDWLSQGVSL</sequence>
<name>A0ABX8DAW4_9GAMM</name>
<dbReference type="Proteomes" id="UP000676428">
    <property type="component" value="Chromosome"/>
</dbReference>
<feature type="region of interest" description="Disordered" evidence="1">
    <location>
        <begin position="1"/>
        <end position="20"/>
    </location>
</feature>
<accession>A0ABX8DAW4</accession>
<protein>
    <submittedName>
        <fullName evidence="2">Uncharacterized protein</fullName>
    </submittedName>
</protein>
<organism evidence="2 3">
    <name type="scientific">Shewanella dokdonensis</name>
    <dbReference type="NCBI Taxonomy" id="712036"/>
    <lineage>
        <taxon>Bacteria</taxon>
        <taxon>Pseudomonadati</taxon>
        <taxon>Pseudomonadota</taxon>
        <taxon>Gammaproteobacteria</taxon>
        <taxon>Alteromonadales</taxon>
        <taxon>Shewanellaceae</taxon>
        <taxon>Shewanella</taxon>
    </lineage>
</organism>
<keyword evidence="3" id="KW-1185">Reference proteome</keyword>